<gene>
    <name evidence="10" type="ORF">PHJA_000376600</name>
</gene>
<dbReference type="OrthoDB" id="913018at2759"/>
<organism evidence="10 11">
    <name type="scientific">Phtheirospermum japonicum</name>
    <dbReference type="NCBI Taxonomy" id="374723"/>
    <lineage>
        <taxon>Eukaryota</taxon>
        <taxon>Viridiplantae</taxon>
        <taxon>Streptophyta</taxon>
        <taxon>Embryophyta</taxon>
        <taxon>Tracheophyta</taxon>
        <taxon>Spermatophyta</taxon>
        <taxon>Magnoliopsida</taxon>
        <taxon>eudicotyledons</taxon>
        <taxon>Gunneridae</taxon>
        <taxon>Pentapetalae</taxon>
        <taxon>asterids</taxon>
        <taxon>lamiids</taxon>
        <taxon>Lamiales</taxon>
        <taxon>Orobanchaceae</taxon>
        <taxon>Orobanchaceae incertae sedis</taxon>
        <taxon>Phtheirospermum</taxon>
    </lineage>
</organism>
<feature type="non-terminal residue" evidence="10">
    <location>
        <position position="1"/>
    </location>
</feature>
<keyword evidence="5" id="KW-0833">Ubl conjugation pathway</keyword>
<evidence type="ECO:0000256" key="5">
    <source>
        <dbReference type="ARBA" id="ARBA00022786"/>
    </source>
</evidence>
<evidence type="ECO:0000256" key="6">
    <source>
        <dbReference type="ARBA" id="ARBA00022833"/>
    </source>
</evidence>
<evidence type="ECO:0000256" key="3">
    <source>
        <dbReference type="ARBA" id="ARBA00022723"/>
    </source>
</evidence>
<dbReference type="Proteomes" id="UP000653305">
    <property type="component" value="Unassembled WGS sequence"/>
</dbReference>
<evidence type="ECO:0000256" key="8">
    <source>
        <dbReference type="PROSITE-ProRule" id="PRU00175"/>
    </source>
</evidence>
<keyword evidence="6" id="KW-0862">Zinc</keyword>
<dbReference type="PANTHER" id="PTHR14155">
    <property type="entry name" value="RING FINGER DOMAIN-CONTAINING"/>
    <property type="match status" value="1"/>
</dbReference>
<evidence type="ECO:0000259" key="9">
    <source>
        <dbReference type="PROSITE" id="PS50089"/>
    </source>
</evidence>
<dbReference type="GO" id="GO:0008270">
    <property type="term" value="F:zinc ion binding"/>
    <property type="evidence" value="ECO:0007669"/>
    <property type="project" value="UniProtKB-KW"/>
</dbReference>
<dbReference type="GO" id="GO:0061630">
    <property type="term" value="F:ubiquitin protein ligase activity"/>
    <property type="evidence" value="ECO:0007669"/>
    <property type="project" value="UniProtKB-EC"/>
</dbReference>
<dbReference type="SUPFAM" id="SSF57850">
    <property type="entry name" value="RING/U-box"/>
    <property type="match status" value="1"/>
</dbReference>
<evidence type="ECO:0000256" key="7">
    <source>
        <dbReference type="ARBA" id="ARBA00024209"/>
    </source>
</evidence>
<comment type="caution">
    <text evidence="10">The sequence shown here is derived from an EMBL/GenBank/DDBJ whole genome shotgun (WGS) entry which is preliminary data.</text>
</comment>
<dbReference type="InterPro" id="IPR001841">
    <property type="entry name" value="Znf_RING"/>
</dbReference>
<comment type="catalytic activity">
    <reaction evidence="1">
        <text>S-ubiquitinyl-[E2 ubiquitin-conjugating enzyme]-L-cysteine + [acceptor protein]-L-lysine = [E2 ubiquitin-conjugating enzyme]-L-cysteine + N(6)-ubiquitinyl-[acceptor protein]-L-lysine.</text>
        <dbReference type="EC" id="2.3.2.27"/>
    </reaction>
</comment>
<evidence type="ECO:0000313" key="11">
    <source>
        <dbReference type="Proteomes" id="UP000653305"/>
    </source>
</evidence>
<dbReference type="InterPro" id="IPR053238">
    <property type="entry name" value="RING-H2_zinc_finger"/>
</dbReference>
<keyword evidence="4 8" id="KW-0863">Zinc-finger</keyword>
<evidence type="ECO:0000256" key="2">
    <source>
        <dbReference type="ARBA" id="ARBA00012483"/>
    </source>
</evidence>
<dbReference type="EMBL" id="BMAC01000041">
    <property type="protein sequence ID" value="GFP82334.1"/>
    <property type="molecule type" value="Genomic_DNA"/>
</dbReference>
<keyword evidence="11" id="KW-1185">Reference proteome</keyword>
<accession>A0A830BC23</accession>
<dbReference type="AlphaFoldDB" id="A0A830BC23"/>
<evidence type="ECO:0000313" key="10">
    <source>
        <dbReference type="EMBL" id="GFP82334.1"/>
    </source>
</evidence>
<dbReference type="PROSITE" id="PS50089">
    <property type="entry name" value="ZF_RING_2"/>
    <property type="match status" value="1"/>
</dbReference>
<dbReference type="SMART" id="SM00184">
    <property type="entry name" value="RING"/>
    <property type="match status" value="1"/>
</dbReference>
<evidence type="ECO:0000256" key="1">
    <source>
        <dbReference type="ARBA" id="ARBA00000900"/>
    </source>
</evidence>
<dbReference type="Gene3D" id="3.30.40.10">
    <property type="entry name" value="Zinc/RING finger domain, C3HC4 (zinc finger)"/>
    <property type="match status" value="1"/>
</dbReference>
<evidence type="ECO:0000256" key="4">
    <source>
        <dbReference type="ARBA" id="ARBA00022771"/>
    </source>
</evidence>
<dbReference type="InterPro" id="IPR013083">
    <property type="entry name" value="Znf_RING/FYVE/PHD"/>
</dbReference>
<name>A0A830BC23_9LAMI</name>
<dbReference type="PANTHER" id="PTHR14155:SF632">
    <property type="entry name" value="RING-H2 FINGER PROTEIN ATL17-RELATED"/>
    <property type="match status" value="1"/>
</dbReference>
<reference evidence="10" key="1">
    <citation type="submission" date="2020-07" db="EMBL/GenBank/DDBJ databases">
        <title>Ethylene signaling mediates host invasion by parasitic plants.</title>
        <authorList>
            <person name="Yoshida S."/>
        </authorList>
    </citation>
    <scope>NUCLEOTIDE SEQUENCE</scope>
    <source>
        <strain evidence="10">Okayama</strain>
    </source>
</reference>
<dbReference type="EC" id="2.3.2.27" evidence="2"/>
<keyword evidence="3" id="KW-0479">Metal-binding</keyword>
<dbReference type="Pfam" id="PF13639">
    <property type="entry name" value="zf-RING_2"/>
    <property type="match status" value="1"/>
</dbReference>
<comment type="similarity">
    <text evidence="7">Belongs to the RING-type zinc finger family. ATL subfamily.</text>
</comment>
<feature type="domain" description="RING-type" evidence="9">
    <location>
        <begin position="43"/>
        <end position="85"/>
    </location>
</feature>
<proteinExistence type="inferred from homology"/>
<sequence length="89" mass="9794">RLPQIALSSLPAIPPPLGPTGNGTIVIETYIHENSKKGEGGGCAICLEEYKDRERRAVISTCDHRYHEACIEAWLAKHDTCPLCRSHVV</sequence>
<protein>
    <recommendedName>
        <fullName evidence="2">RING-type E3 ubiquitin transferase</fullName>
        <ecNumber evidence="2">2.3.2.27</ecNumber>
    </recommendedName>
</protein>